<name>A0A484KYX2_9ASTE</name>
<reference evidence="1 2" key="1">
    <citation type="submission" date="2018-04" db="EMBL/GenBank/DDBJ databases">
        <authorList>
            <person name="Vogel A."/>
        </authorList>
    </citation>
    <scope>NUCLEOTIDE SEQUENCE [LARGE SCALE GENOMIC DNA]</scope>
</reference>
<keyword evidence="2" id="KW-1185">Reference proteome</keyword>
<protein>
    <submittedName>
        <fullName evidence="1">Uncharacterized protein</fullName>
    </submittedName>
</protein>
<dbReference type="Proteomes" id="UP000595140">
    <property type="component" value="Unassembled WGS sequence"/>
</dbReference>
<dbReference type="EMBL" id="OOIL02000747">
    <property type="protein sequence ID" value="VFQ68899.1"/>
    <property type="molecule type" value="Genomic_DNA"/>
</dbReference>
<dbReference type="AlphaFoldDB" id="A0A484KYX2"/>
<accession>A0A484KYX2</accession>
<evidence type="ECO:0000313" key="2">
    <source>
        <dbReference type="Proteomes" id="UP000595140"/>
    </source>
</evidence>
<proteinExistence type="predicted"/>
<evidence type="ECO:0000313" key="1">
    <source>
        <dbReference type="EMBL" id="VFQ68899.1"/>
    </source>
</evidence>
<gene>
    <name evidence="1" type="ORF">CCAM_LOCUS10675</name>
</gene>
<sequence>MSAYWEEDGTCKTRTLDRGEGRGWAVGPTALGLGSGVVNSRYSSRRWVVVAAIRLSRYDLDLVPGFHRHVRDPVHSRCAARRSHPRSRCQNCPGTHRRSCCPATGGYRHNPRYVESCPNVLRGPMSRDCPAMPVAVPTKGEPSGLGGMQATDPGIEERKFEPEDPPPIGDVEEILRVGSHGGVAFDGGVELVLELHGPSMFVVMEEIVNNLPERSCRGGGGDDKIRDFVGDGRENPALEKSIQLEPFIVVFRGGDDRAIEVPMEIEAPN</sequence>
<organism evidence="1 2">
    <name type="scientific">Cuscuta campestris</name>
    <dbReference type="NCBI Taxonomy" id="132261"/>
    <lineage>
        <taxon>Eukaryota</taxon>
        <taxon>Viridiplantae</taxon>
        <taxon>Streptophyta</taxon>
        <taxon>Embryophyta</taxon>
        <taxon>Tracheophyta</taxon>
        <taxon>Spermatophyta</taxon>
        <taxon>Magnoliopsida</taxon>
        <taxon>eudicotyledons</taxon>
        <taxon>Gunneridae</taxon>
        <taxon>Pentapetalae</taxon>
        <taxon>asterids</taxon>
        <taxon>lamiids</taxon>
        <taxon>Solanales</taxon>
        <taxon>Convolvulaceae</taxon>
        <taxon>Cuscuteae</taxon>
        <taxon>Cuscuta</taxon>
        <taxon>Cuscuta subgen. Grammica</taxon>
        <taxon>Cuscuta sect. Cleistogrammica</taxon>
    </lineage>
</organism>